<accession>A0A1E7YN11</accession>
<reference evidence="3 4" key="1">
    <citation type="submission" date="2016-06" db="EMBL/GenBank/DDBJ databases">
        <title>Gene turnover analysis identifies the evolutionary adaptation of the extremophile Acidithiobacillus caldus.</title>
        <authorList>
            <person name="Zhang X."/>
        </authorList>
    </citation>
    <scope>NUCLEOTIDE SEQUENCE [LARGE SCALE GENOMIC DNA]</scope>
    <source>
        <strain evidence="3 4">DX</strain>
    </source>
</reference>
<feature type="compositionally biased region" description="Basic residues" evidence="1">
    <location>
        <begin position="84"/>
        <end position="93"/>
    </location>
</feature>
<evidence type="ECO:0000256" key="1">
    <source>
        <dbReference type="SAM" id="MobiDB-lite"/>
    </source>
</evidence>
<dbReference type="PATRIC" id="fig|33059.14.peg.2678"/>
<keyword evidence="2" id="KW-0472">Membrane</keyword>
<dbReference type="RefSeq" id="WP_004867679.1">
    <property type="nucleotide sequence ID" value="NZ_CP026329.1"/>
</dbReference>
<name>A0A1E7YN11_9PROT</name>
<feature type="transmembrane region" description="Helical" evidence="2">
    <location>
        <begin position="6"/>
        <end position="24"/>
    </location>
</feature>
<evidence type="ECO:0000256" key="2">
    <source>
        <dbReference type="SAM" id="Phobius"/>
    </source>
</evidence>
<gene>
    <name evidence="3" type="ORF">BAE27_06955</name>
</gene>
<protein>
    <submittedName>
        <fullName evidence="3">Uncharacterized protein</fullName>
    </submittedName>
</protein>
<proteinExistence type="predicted"/>
<keyword evidence="2" id="KW-1133">Transmembrane helix</keyword>
<evidence type="ECO:0000313" key="3">
    <source>
        <dbReference type="EMBL" id="OFC35911.1"/>
    </source>
</evidence>
<dbReference type="GeneID" id="92932985"/>
<dbReference type="EMBL" id="LZYE01000185">
    <property type="protein sequence ID" value="OFC35911.1"/>
    <property type="molecule type" value="Genomic_DNA"/>
</dbReference>
<evidence type="ECO:0000313" key="4">
    <source>
        <dbReference type="Proteomes" id="UP000175616"/>
    </source>
</evidence>
<dbReference type="Proteomes" id="UP000175616">
    <property type="component" value="Unassembled WGS sequence"/>
</dbReference>
<feature type="region of interest" description="Disordered" evidence="1">
    <location>
        <begin position="72"/>
        <end position="93"/>
    </location>
</feature>
<keyword evidence="2" id="KW-0812">Transmembrane</keyword>
<sequence length="93" mass="10744">MSADWIFWGGLAALFLLLIFVKGLRDLLTMLVRAGWELGRLIGLMAYHSLKLIKISLVFTIQSFSIIRRDAERRDAEKDVKTGVSKKRRPLRR</sequence>
<organism evidence="3 4">
    <name type="scientific">Acidithiobacillus caldus</name>
    <dbReference type="NCBI Taxonomy" id="33059"/>
    <lineage>
        <taxon>Bacteria</taxon>
        <taxon>Pseudomonadati</taxon>
        <taxon>Pseudomonadota</taxon>
        <taxon>Acidithiobacillia</taxon>
        <taxon>Acidithiobacillales</taxon>
        <taxon>Acidithiobacillaceae</taxon>
        <taxon>Acidithiobacillus</taxon>
    </lineage>
</organism>
<feature type="compositionally biased region" description="Basic and acidic residues" evidence="1">
    <location>
        <begin position="72"/>
        <end position="81"/>
    </location>
</feature>
<comment type="caution">
    <text evidence="3">The sequence shown here is derived from an EMBL/GenBank/DDBJ whole genome shotgun (WGS) entry which is preliminary data.</text>
</comment>
<dbReference type="AlphaFoldDB" id="A0A1E7YN11"/>